<dbReference type="Pfam" id="PF00520">
    <property type="entry name" value="Ion_trans"/>
    <property type="match status" value="1"/>
</dbReference>
<proteinExistence type="predicted"/>
<evidence type="ECO:0000313" key="15">
    <source>
        <dbReference type="WBParaSite" id="HPBE_0000259501-mRNA-1"/>
    </source>
</evidence>
<dbReference type="Gene3D" id="1.10.287.70">
    <property type="match status" value="1"/>
</dbReference>
<dbReference type="InterPro" id="IPR005821">
    <property type="entry name" value="Ion_trans_dom"/>
</dbReference>
<dbReference type="Proteomes" id="UP000050761">
    <property type="component" value="Unassembled WGS sequence"/>
</dbReference>
<keyword evidence="6" id="KW-0630">Potassium</keyword>
<evidence type="ECO:0000256" key="5">
    <source>
        <dbReference type="ARBA" id="ARBA00022826"/>
    </source>
</evidence>
<dbReference type="GO" id="GO:0008076">
    <property type="term" value="C:voltage-gated potassium channel complex"/>
    <property type="evidence" value="ECO:0007669"/>
    <property type="project" value="InterPro"/>
</dbReference>
<dbReference type="EMBL" id="UZAH01004248">
    <property type="protein sequence ID" value="VDO26553.1"/>
    <property type="molecule type" value="Genomic_DNA"/>
</dbReference>
<dbReference type="OrthoDB" id="415460at2759"/>
<evidence type="ECO:0000256" key="1">
    <source>
        <dbReference type="ARBA" id="ARBA00004141"/>
    </source>
</evidence>
<protein>
    <submittedName>
        <fullName evidence="15">Ion_trans_2 domain-containing protein</fullName>
    </submittedName>
</protein>
<accession>A0A183F8V3</accession>
<dbReference type="SUPFAM" id="SSF81324">
    <property type="entry name" value="Voltage-gated potassium channels"/>
    <property type="match status" value="1"/>
</dbReference>
<keyword evidence="7 11" id="KW-1133">Transmembrane helix</keyword>
<feature type="transmembrane region" description="Helical" evidence="11">
    <location>
        <begin position="18"/>
        <end position="42"/>
    </location>
</feature>
<keyword evidence="10" id="KW-0407">Ion channel</keyword>
<keyword evidence="5" id="KW-0631">Potassium channel</keyword>
<sequence length="72" mass="7708">MTTVGYGDLVPLSPPGKIVGSMCALIGVLTLALPVPIIVANFKHFYRQENRLATMRTDGKDLESEGSGEEDS</sequence>
<keyword evidence="4 11" id="KW-0812">Transmembrane</keyword>
<evidence type="ECO:0000256" key="8">
    <source>
        <dbReference type="ARBA" id="ARBA00023065"/>
    </source>
</evidence>
<evidence type="ECO:0000256" key="4">
    <source>
        <dbReference type="ARBA" id="ARBA00022692"/>
    </source>
</evidence>
<reference evidence="15" key="2">
    <citation type="submission" date="2019-09" db="UniProtKB">
        <authorList>
            <consortium name="WormBaseParasite"/>
        </authorList>
    </citation>
    <scope>IDENTIFICATION</scope>
</reference>
<evidence type="ECO:0000256" key="10">
    <source>
        <dbReference type="ARBA" id="ARBA00023303"/>
    </source>
</evidence>
<reference evidence="13 14" key="1">
    <citation type="submission" date="2018-11" db="EMBL/GenBank/DDBJ databases">
        <authorList>
            <consortium name="Pathogen Informatics"/>
        </authorList>
    </citation>
    <scope>NUCLEOTIDE SEQUENCE [LARGE SCALE GENOMIC DNA]</scope>
</reference>
<keyword evidence="2" id="KW-0813">Transport</keyword>
<keyword evidence="3" id="KW-0633">Potassium transport</keyword>
<keyword evidence="8" id="KW-0406">Ion transport</keyword>
<evidence type="ECO:0000256" key="6">
    <source>
        <dbReference type="ARBA" id="ARBA00022958"/>
    </source>
</evidence>
<evidence type="ECO:0000256" key="2">
    <source>
        <dbReference type="ARBA" id="ARBA00022448"/>
    </source>
</evidence>
<keyword evidence="9 11" id="KW-0472">Membrane</keyword>
<feature type="domain" description="Ion transport" evidence="12">
    <location>
        <begin position="1"/>
        <end position="49"/>
    </location>
</feature>
<evidence type="ECO:0000256" key="9">
    <source>
        <dbReference type="ARBA" id="ARBA00023136"/>
    </source>
</evidence>
<dbReference type="GO" id="GO:0005251">
    <property type="term" value="F:delayed rectifier potassium channel activity"/>
    <property type="evidence" value="ECO:0007669"/>
    <property type="project" value="TreeGrafter"/>
</dbReference>
<evidence type="ECO:0000256" key="11">
    <source>
        <dbReference type="SAM" id="Phobius"/>
    </source>
</evidence>
<dbReference type="GO" id="GO:0001508">
    <property type="term" value="P:action potential"/>
    <property type="evidence" value="ECO:0007669"/>
    <property type="project" value="TreeGrafter"/>
</dbReference>
<evidence type="ECO:0000313" key="14">
    <source>
        <dbReference type="Proteomes" id="UP000050761"/>
    </source>
</evidence>
<keyword evidence="14" id="KW-1185">Reference proteome</keyword>
<comment type="subcellular location">
    <subcellularLocation>
        <location evidence="1">Membrane</location>
        <topology evidence="1">Multi-pass membrane protein</topology>
    </subcellularLocation>
</comment>
<dbReference type="WBParaSite" id="HPBE_0000259501-mRNA-1">
    <property type="protein sequence ID" value="HPBE_0000259501-mRNA-1"/>
    <property type="gene ID" value="HPBE_0000259501"/>
</dbReference>
<accession>A0A3P7V2C0</accession>
<dbReference type="PANTHER" id="PTHR11537">
    <property type="entry name" value="VOLTAGE-GATED POTASSIUM CHANNEL"/>
    <property type="match status" value="1"/>
</dbReference>
<dbReference type="AlphaFoldDB" id="A0A183F8V3"/>
<evidence type="ECO:0000313" key="13">
    <source>
        <dbReference type="EMBL" id="VDO26553.1"/>
    </source>
</evidence>
<evidence type="ECO:0000256" key="7">
    <source>
        <dbReference type="ARBA" id="ARBA00022989"/>
    </source>
</evidence>
<gene>
    <name evidence="13" type="ORF">HPBE_LOCUS2596</name>
</gene>
<evidence type="ECO:0000259" key="12">
    <source>
        <dbReference type="Pfam" id="PF00520"/>
    </source>
</evidence>
<evidence type="ECO:0000256" key="3">
    <source>
        <dbReference type="ARBA" id="ARBA00022538"/>
    </source>
</evidence>
<organism evidence="14 15">
    <name type="scientific">Heligmosomoides polygyrus</name>
    <name type="common">Parasitic roundworm</name>
    <dbReference type="NCBI Taxonomy" id="6339"/>
    <lineage>
        <taxon>Eukaryota</taxon>
        <taxon>Metazoa</taxon>
        <taxon>Ecdysozoa</taxon>
        <taxon>Nematoda</taxon>
        <taxon>Chromadorea</taxon>
        <taxon>Rhabditida</taxon>
        <taxon>Rhabditina</taxon>
        <taxon>Rhabditomorpha</taxon>
        <taxon>Strongyloidea</taxon>
        <taxon>Heligmosomidae</taxon>
        <taxon>Heligmosomoides</taxon>
    </lineage>
</organism>
<dbReference type="PANTHER" id="PTHR11537:SF113">
    <property type="entry name" value="POTASSIUM VOLTAGE-GATED CHANNEL PROTEIN SHAKER"/>
    <property type="match status" value="1"/>
</dbReference>
<dbReference type="InterPro" id="IPR028325">
    <property type="entry name" value="VG_K_chnl"/>
</dbReference>
<name>A0A183F8V3_HELPZ</name>